<dbReference type="PANTHER" id="PTHR43651">
    <property type="entry name" value="1,4-ALPHA-GLUCAN-BRANCHING ENZYME"/>
    <property type="match status" value="1"/>
</dbReference>
<evidence type="ECO:0000256" key="2">
    <source>
        <dbReference type="ARBA" id="ARBA00002953"/>
    </source>
</evidence>
<dbReference type="Pfam" id="PF22019">
    <property type="entry name" value="GlgB_N"/>
    <property type="match status" value="1"/>
</dbReference>
<dbReference type="InterPro" id="IPR037439">
    <property type="entry name" value="Branching_enzy"/>
</dbReference>
<dbReference type="GO" id="GO:0005829">
    <property type="term" value="C:cytosol"/>
    <property type="evidence" value="ECO:0007669"/>
    <property type="project" value="TreeGrafter"/>
</dbReference>
<dbReference type="GO" id="GO:0004553">
    <property type="term" value="F:hydrolase activity, hydrolyzing O-glycosyl compounds"/>
    <property type="evidence" value="ECO:0007669"/>
    <property type="project" value="InterPro"/>
</dbReference>
<dbReference type="InterPro" id="IPR006048">
    <property type="entry name" value="A-amylase/branching_C"/>
</dbReference>
<keyword evidence="7 10" id="KW-0808">Transferase</keyword>
<dbReference type="InterPro" id="IPR013783">
    <property type="entry name" value="Ig-like_fold"/>
</dbReference>
<keyword evidence="9 10" id="KW-0119">Carbohydrate metabolism</keyword>
<comment type="function">
    <text evidence="2 10">Catalyzes the formation of the alpha-1,6-glucosidic linkages in glycogen by scission of a 1,4-alpha-linked oligosaccharide from growing alpha-1,4-glucan chains and the subsequent attachment of the oligosaccharide to the alpha-1,6 position.</text>
</comment>
<evidence type="ECO:0000256" key="3">
    <source>
        <dbReference type="ARBA" id="ARBA00004964"/>
    </source>
</evidence>
<dbReference type="SMART" id="SM00642">
    <property type="entry name" value="Aamy"/>
    <property type="match status" value="1"/>
</dbReference>
<dbReference type="InterPro" id="IPR006047">
    <property type="entry name" value="GH13_cat_dom"/>
</dbReference>
<dbReference type="NCBIfam" id="NF003811">
    <property type="entry name" value="PRK05402.1"/>
    <property type="match status" value="1"/>
</dbReference>
<keyword evidence="14" id="KW-1185">Reference proteome</keyword>
<dbReference type="Gene3D" id="2.60.40.10">
    <property type="entry name" value="Immunoglobulins"/>
    <property type="match status" value="2"/>
</dbReference>
<evidence type="ECO:0000256" key="9">
    <source>
        <dbReference type="ARBA" id="ARBA00023277"/>
    </source>
</evidence>
<dbReference type="EC" id="2.4.1.18" evidence="10"/>
<keyword evidence="5 10" id="KW-0321">Glycogen metabolism</keyword>
<dbReference type="InterPro" id="IPR014756">
    <property type="entry name" value="Ig_E-set"/>
</dbReference>
<feature type="active site" description="Proton donor" evidence="10 11">
    <location>
        <position position="462"/>
    </location>
</feature>
<dbReference type="NCBIfam" id="NF008967">
    <property type="entry name" value="PRK12313.1"/>
    <property type="match status" value="1"/>
</dbReference>
<comment type="pathway">
    <text evidence="3 10">Glycan biosynthesis; glycogen biosynthesis.</text>
</comment>
<dbReference type="EMBL" id="LN879502">
    <property type="protein sequence ID" value="CUI16490.1"/>
    <property type="molecule type" value="Genomic_DNA"/>
</dbReference>
<name>A0A0U5JCC9_9BACT</name>
<evidence type="ECO:0000256" key="6">
    <source>
        <dbReference type="ARBA" id="ARBA00022676"/>
    </source>
</evidence>
<comment type="catalytic activity">
    <reaction evidence="1 10">
        <text>Transfers a segment of a (1-&gt;4)-alpha-D-glucan chain to a primary hydroxy group in a similar glucan chain.</text>
        <dbReference type="EC" id="2.4.1.18"/>
    </reaction>
</comment>
<dbReference type="InterPro" id="IPR004193">
    <property type="entry name" value="Glyco_hydro_13_N"/>
</dbReference>
<dbReference type="Pfam" id="PF02806">
    <property type="entry name" value="Alpha-amylase_C"/>
    <property type="match status" value="1"/>
</dbReference>
<dbReference type="HAMAP" id="MF_00685">
    <property type="entry name" value="GlgB"/>
    <property type="match status" value="1"/>
</dbReference>
<dbReference type="GO" id="GO:0043169">
    <property type="term" value="F:cation binding"/>
    <property type="evidence" value="ECO:0007669"/>
    <property type="project" value="InterPro"/>
</dbReference>
<evidence type="ECO:0000256" key="10">
    <source>
        <dbReference type="HAMAP-Rule" id="MF_00685"/>
    </source>
</evidence>
<accession>A0A0U5JCC9</accession>
<proteinExistence type="inferred from homology"/>
<dbReference type="PANTHER" id="PTHR43651:SF3">
    <property type="entry name" value="1,4-ALPHA-GLUCAN-BRANCHING ENZYME"/>
    <property type="match status" value="1"/>
</dbReference>
<keyword evidence="8 10" id="KW-0320">Glycogen biosynthesis</keyword>
<keyword evidence="6 10" id="KW-0328">Glycosyltransferase</keyword>
<dbReference type="Gene3D" id="2.60.40.1180">
    <property type="entry name" value="Golgi alpha-mannosidase II"/>
    <property type="match status" value="1"/>
</dbReference>
<dbReference type="AlphaFoldDB" id="A0A0U5JCC9"/>
<dbReference type="SUPFAM" id="SSF51445">
    <property type="entry name" value="(Trans)glycosidases"/>
    <property type="match status" value="1"/>
</dbReference>
<dbReference type="CDD" id="cd11322">
    <property type="entry name" value="AmyAc_Glg_BE"/>
    <property type="match status" value="1"/>
</dbReference>
<dbReference type="SUPFAM" id="SSF51011">
    <property type="entry name" value="Glycosyl hydrolase domain"/>
    <property type="match status" value="1"/>
</dbReference>
<organism evidence="13 14">
    <name type="scientific">Candidatus Protochlamydia naegleriophila</name>
    <dbReference type="NCBI Taxonomy" id="389348"/>
    <lineage>
        <taxon>Bacteria</taxon>
        <taxon>Pseudomonadati</taxon>
        <taxon>Chlamydiota</taxon>
        <taxon>Chlamydiia</taxon>
        <taxon>Parachlamydiales</taxon>
        <taxon>Parachlamydiaceae</taxon>
        <taxon>Candidatus Protochlamydia</taxon>
    </lineage>
</organism>
<comment type="subunit">
    <text evidence="10">Monomer.</text>
</comment>
<evidence type="ECO:0000313" key="13">
    <source>
        <dbReference type="EMBL" id="CUI16490.1"/>
    </source>
</evidence>
<evidence type="ECO:0000256" key="4">
    <source>
        <dbReference type="ARBA" id="ARBA00009000"/>
    </source>
</evidence>
<dbReference type="Proteomes" id="UP000069902">
    <property type="component" value="Chromosome cPNK"/>
</dbReference>
<dbReference type="PIRSF" id="PIRSF000463">
    <property type="entry name" value="GlgB"/>
    <property type="match status" value="1"/>
</dbReference>
<dbReference type="InterPro" id="IPR013780">
    <property type="entry name" value="Glyco_hydro_b"/>
</dbReference>
<feature type="domain" description="Glycosyl hydrolase family 13 catalytic" evidence="12">
    <location>
        <begin position="253"/>
        <end position="606"/>
    </location>
</feature>
<dbReference type="InParanoid" id="A0A0U5JCC9"/>
<dbReference type="Gene3D" id="3.20.20.80">
    <property type="entry name" value="Glycosidases"/>
    <property type="match status" value="1"/>
</dbReference>
<feature type="active site" description="Nucleophile" evidence="10 11">
    <location>
        <position position="409"/>
    </location>
</feature>
<dbReference type="InterPro" id="IPR044143">
    <property type="entry name" value="GlgB_N_E_set_prok"/>
</dbReference>
<evidence type="ECO:0000259" key="12">
    <source>
        <dbReference type="SMART" id="SM00642"/>
    </source>
</evidence>
<dbReference type="KEGG" id="pnl:PNK_0865"/>
<dbReference type="GO" id="GO:0003844">
    <property type="term" value="F:1,4-alpha-glucan branching enzyme activity"/>
    <property type="evidence" value="ECO:0007669"/>
    <property type="project" value="UniProtKB-UniRule"/>
</dbReference>
<reference evidence="14" key="1">
    <citation type="submission" date="2015-09" db="EMBL/GenBank/DDBJ databases">
        <authorList>
            <person name="Bertelli C."/>
        </authorList>
    </citation>
    <scope>NUCLEOTIDE SEQUENCE [LARGE SCALE GENOMIC DNA]</scope>
    <source>
        <strain evidence="14">KNic</strain>
    </source>
</reference>
<dbReference type="InterPro" id="IPR017853">
    <property type="entry name" value="GH"/>
</dbReference>
<evidence type="ECO:0000256" key="7">
    <source>
        <dbReference type="ARBA" id="ARBA00022679"/>
    </source>
</evidence>
<dbReference type="FunFam" id="2.60.40.10:FF:000169">
    <property type="entry name" value="1,4-alpha-glucan branching enzyme GlgB"/>
    <property type="match status" value="1"/>
</dbReference>
<evidence type="ECO:0000313" key="14">
    <source>
        <dbReference type="Proteomes" id="UP000069902"/>
    </source>
</evidence>
<dbReference type="NCBIfam" id="TIGR01515">
    <property type="entry name" value="branching_enzym"/>
    <property type="match status" value="1"/>
</dbReference>
<protein>
    <recommendedName>
        <fullName evidence="10">1,4-alpha-glucan branching enzyme GlgB</fullName>
        <ecNumber evidence="10">2.4.1.18</ecNumber>
    </recommendedName>
    <alternativeName>
        <fullName evidence="10">1,4-alpha-D-glucan:1,4-alpha-D-glucan 6-glucosyl-transferase</fullName>
    </alternativeName>
    <alternativeName>
        <fullName evidence="10">Alpha-(1-&gt;4)-glucan branching enzyme</fullName>
    </alternativeName>
    <alternativeName>
        <fullName evidence="10">Glycogen branching enzyme</fullName>
        <shortName evidence="10">BE</shortName>
    </alternativeName>
</protein>
<dbReference type="FunFam" id="3.20.20.80:FF:000003">
    <property type="entry name" value="1,4-alpha-glucan branching enzyme GlgB"/>
    <property type="match status" value="1"/>
</dbReference>
<dbReference type="CDD" id="cd02855">
    <property type="entry name" value="E_set_GBE_prok_N"/>
    <property type="match status" value="1"/>
</dbReference>
<dbReference type="InterPro" id="IPR006407">
    <property type="entry name" value="GlgB"/>
</dbReference>
<comment type="similarity">
    <text evidence="4 10">Belongs to the glycosyl hydrolase 13 family. GlgB subfamily.</text>
</comment>
<dbReference type="FunCoup" id="A0A0U5JCC9">
    <property type="interactions" value="348"/>
</dbReference>
<evidence type="ECO:0000256" key="1">
    <source>
        <dbReference type="ARBA" id="ARBA00000826"/>
    </source>
</evidence>
<dbReference type="GO" id="GO:0005978">
    <property type="term" value="P:glycogen biosynthetic process"/>
    <property type="evidence" value="ECO:0007669"/>
    <property type="project" value="UniProtKB-UniRule"/>
</dbReference>
<dbReference type="RefSeq" id="WP_059060517.1">
    <property type="nucleotide sequence ID" value="NZ_LN879502.1"/>
</dbReference>
<dbReference type="SUPFAM" id="SSF81296">
    <property type="entry name" value="E set domains"/>
    <property type="match status" value="2"/>
</dbReference>
<dbReference type="Pfam" id="PF02922">
    <property type="entry name" value="CBM_48"/>
    <property type="match status" value="1"/>
</dbReference>
<dbReference type="Pfam" id="PF00128">
    <property type="entry name" value="Alpha-amylase"/>
    <property type="match status" value="1"/>
</dbReference>
<dbReference type="STRING" id="389348.PNK_0865"/>
<gene>
    <name evidence="10 13" type="primary">glgB</name>
    <name evidence="13" type="ORF">PNK_0865</name>
</gene>
<evidence type="ECO:0000256" key="8">
    <source>
        <dbReference type="ARBA" id="ARBA00023056"/>
    </source>
</evidence>
<evidence type="ECO:0000256" key="5">
    <source>
        <dbReference type="ARBA" id="ARBA00022600"/>
    </source>
</evidence>
<sequence length="724" mass="83743">MMTMQPTEFEPHFYDNLLRIIQMIHHQPHTILGLHPFFGGSKVIHLWRPGAQQVFIEVFGDLIEAKRIHEEGIFECVVPGHTTALDYRVFHQNGLLAYDPYAFLPTFGEMDQYLFGKGVHYELYECMGGRLTTHGGVSGVKFSVWAPNAKSVSLVADFNYWDGRVNPMRVMGYSGIWELFVPGIGEGEKYKFEIHTQQGERILKSDPFAYSCELRPATASVIANIERFKWQDQAWIEKRTSANLTSAPMNVYEVHLGSWRKRGNDFLNYRELAHELVAYCLDMGFTHVELLPIQEHPLDESWGYQVSGFYAPTSRFGTPEDFQYFVNYFHNHQLGVILDWVPGHFPMDAFSIGRFDGSALYEHADPRQGYHPHWHTHIFNFGRHEVSNFLIANALYWFEVMHIDGLRVDAVASMLYLDYGREESEWIPNDFGGKENLQAIEFIKHLNSIVHSRCPGVLTIAEESTSFPGVTHSVESGGLGFDFKWNMGWMNDTLRYFSKDTLFRSHHHHDLTFGLIYVFSEKFISVLSHDEVVHGKRSLLSKMPGDMWQQFANLRLLLSYMICQPGKKLLFMGAEIGQWNEWNCKSDLEWFLLQFPTHQGIQNFVRDINHFYLNHPAFWQKDCTHESFEWVDFADIQNSVISYLRKSSEEKLLCVHNYTPLYHSDYVLHLSQFQNIEEIFNSDDQKYGGSGKHTHPEVIKDAAGKVIGVRLALAPLATMIFKLV</sequence>
<evidence type="ECO:0000256" key="11">
    <source>
        <dbReference type="PIRSR" id="PIRSR000463-1"/>
    </source>
</evidence>
<dbReference type="InterPro" id="IPR054169">
    <property type="entry name" value="GlgB_N"/>
</dbReference>
<dbReference type="PATRIC" id="fig|389348.3.peg.947"/>
<dbReference type="UniPathway" id="UPA00164"/>